<reference evidence="6 7" key="1">
    <citation type="submission" date="2018-12" db="EMBL/GenBank/DDBJ databases">
        <title>The whole draft genome of Aquabacterium sp. SJQ9.</title>
        <authorList>
            <person name="Sun L."/>
            <person name="Gao X."/>
            <person name="Chen W."/>
            <person name="Huang K."/>
        </authorList>
    </citation>
    <scope>NUCLEOTIDE SEQUENCE [LARGE SCALE GENOMIC DNA]</scope>
    <source>
        <strain evidence="6 7">SJQ9</strain>
    </source>
</reference>
<dbReference type="Proteomes" id="UP000269265">
    <property type="component" value="Unassembled WGS sequence"/>
</dbReference>
<gene>
    <name evidence="6" type="ORF">EIP75_18105</name>
</gene>
<dbReference type="PROSITE" id="PS50887">
    <property type="entry name" value="GGDEF"/>
    <property type="match status" value="1"/>
</dbReference>
<dbReference type="SUPFAM" id="SSF55073">
    <property type="entry name" value="Nucleotide cyclase"/>
    <property type="match status" value="1"/>
</dbReference>
<dbReference type="SMART" id="SM00267">
    <property type="entry name" value="GGDEF"/>
    <property type="match status" value="1"/>
</dbReference>
<dbReference type="CDD" id="cd12914">
    <property type="entry name" value="PDC1_DGC_like"/>
    <property type="match status" value="1"/>
</dbReference>
<keyword evidence="3" id="KW-1133">Transmembrane helix</keyword>
<keyword evidence="3" id="KW-0812">Transmembrane</keyword>
<dbReference type="Pfam" id="PF00990">
    <property type="entry name" value="GGDEF"/>
    <property type="match status" value="1"/>
</dbReference>
<feature type="transmembrane region" description="Helical" evidence="3">
    <location>
        <begin position="21"/>
        <end position="44"/>
    </location>
</feature>
<feature type="transmembrane region" description="Helical" evidence="3">
    <location>
        <begin position="308"/>
        <end position="327"/>
    </location>
</feature>
<evidence type="ECO:0000313" key="7">
    <source>
        <dbReference type="Proteomes" id="UP000269265"/>
    </source>
</evidence>
<dbReference type="CDD" id="cd18774">
    <property type="entry name" value="PDC2_HK_sensor"/>
    <property type="match status" value="1"/>
</dbReference>
<keyword evidence="2" id="KW-0175">Coiled coil</keyword>
<organism evidence="6 7">
    <name type="scientific">Aquabacterium soli</name>
    <dbReference type="NCBI Taxonomy" id="2493092"/>
    <lineage>
        <taxon>Bacteria</taxon>
        <taxon>Pseudomonadati</taxon>
        <taxon>Pseudomonadota</taxon>
        <taxon>Betaproteobacteria</taxon>
        <taxon>Burkholderiales</taxon>
        <taxon>Aquabacterium</taxon>
    </lineage>
</organism>
<proteinExistence type="predicted"/>
<protein>
    <recommendedName>
        <fullName evidence="1">diguanylate cyclase</fullName>
        <ecNumber evidence="1">2.7.7.65</ecNumber>
    </recommendedName>
</protein>
<evidence type="ECO:0000259" key="4">
    <source>
        <dbReference type="PROSITE" id="PS50885"/>
    </source>
</evidence>
<comment type="caution">
    <text evidence="6">The sequence shown here is derived from an EMBL/GenBank/DDBJ whole genome shotgun (WGS) entry which is preliminary data.</text>
</comment>
<dbReference type="FunFam" id="3.30.70.270:FF:000001">
    <property type="entry name" value="Diguanylate cyclase domain protein"/>
    <property type="match status" value="1"/>
</dbReference>
<dbReference type="EMBL" id="RSED01000017">
    <property type="protein sequence ID" value="RRS02878.1"/>
    <property type="molecule type" value="Genomic_DNA"/>
</dbReference>
<evidence type="ECO:0000256" key="2">
    <source>
        <dbReference type="SAM" id="Coils"/>
    </source>
</evidence>
<keyword evidence="7" id="KW-1185">Reference proteome</keyword>
<accession>A0A426V843</accession>
<evidence type="ECO:0000313" key="6">
    <source>
        <dbReference type="EMBL" id="RRS02878.1"/>
    </source>
</evidence>
<dbReference type="PANTHER" id="PTHR45138:SF24">
    <property type="entry name" value="DIGUANYLATE CYCLASE DGCC-RELATED"/>
    <property type="match status" value="1"/>
</dbReference>
<dbReference type="InterPro" id="IPR029787">
    <property type="entry name" value="Nucleotide_cyclase"/>
</dbReference>
<dbReference type="SUPFAM" id="SSF158472">
    <property type="entry name" value="HAMP domain-like"/>
    <property type="match status" value="1"/>
</dbReference>
<dbReference type="Gene3D" id="3.30.70.270">
    <property type="match status" value="1"/>
</dbReference>
<dbReference type="OrthoDB" id="9814866at2"/>
<dbReference type="CDD" id="cd01949">
    <property type="entry name" value="GGDEF"/>
    <property type="match status" value="1"/>
</dbReference>
<dbReference type="InterPro" id="IPR000160">
    <property type="entry name" value="GGDEF_dom"/>
</dbReference>
<dbReference type="PANTHER" id="PTHR45138">
    <property type="entry name" value="REGULATORY COMPONENTS OF SENSORY TRANSDUCTION SYSTEM"/>
    <property type="match status" value="1"/>
</dbReference>
<dbReference type="InterPro" id="IPR050469">
    <property type="entry name" value="Diguanylate_Cyclase"/>
</dbReference>
<feature type="domain" description="HAMP" evidence="4">
    <location>
        <begin position="328"/>
        <end position="381"/>
    </location>
</feature>
<feature type="domain" description="GGDEF" evidence="5">
    <location>
        <begin position="449"/>
        <end position="580"/>
    </location>
</feature>
<evidence type="ECO:0000256" key="1">
    <source>
        <dbReference type="ARBA" id="ARBA00012528"/>
    </source>
</evidence>
<name>A0A426V843_9BURK</name>
<feature type="coiled-coil region" evidence="2">
    <location>
        <begin position="387"/>
        <end position="421"/>
    </location>
</feature>
<dbReference type="Pfam" id="PF00672">
    <property type="entry name" value="HAMP"/>
    <property type="match status" value="1"/>
</dbReference>
<dbReference type="CDD" id="cd06225">
    <property type="entry name" value="HAMP"/>
    <property type="match status" value="1"/>
</dbReference>
<dbReference type="EC" id="2.7.7.65" evidence="1"/>
<dbReference type="Gene3D" id="6.10.340.10">
    <property type="match status" value="1"/>
</dbReference>
<dbReference type="GO" id="GO:1902201">
    <property type="term" value="P:negative regulation of bacterial-type flagellum-dependent cell motility"/>
    <property type="evidence" value="ECO:0007669"/>
    <property type="project" value="TreeGrafter"/>
</dbReference>
<dbReference type="NCBIfam" id="TIGR00254">
    <property type="entry name" value="GGDEF"/>
    <property type="match status" value="1"/>
</dbReference>
<dbReference type="GO" id="GO:0043709">
    <property type="term" value="P:cell adhesion involved in single-species biofilm formation"/>
    <property type="evidence" value="ECO:0007669"/>
    <property type="project" value="TreeGrafter"/>
</dbReference>
<dbReference type="RefSeq" id="WP_125244695.1">
    <property type="nucleotide sequence ID" value="NZ_RSED01000017.1"/>
</dbReference>
<dbReference type="GO" id="GO:0052621">
    <property type="term" value="F:diguanylate cyclase activity"/>
    <property type="evidence" value="ECO:0007669"/>
    <property type="project" value="UniProtKB-EC"/>
</dbReference>
<keyword evidence="3" id="KW-0472">Membrane</keyword>
<dbReference type="InterPro" id="IPR003660">
    <property type="entry name" value="HAMP_dom"/>
</dbReference>
<evidence type="ECO:0000259" key="5">
    <source>
        <dbReference type="PROSITE" id="PS50887"/>
    </source>
</evidence>
<dbReference type="InterPro" id="IPR043128">
    <property type="entry name" value="Rev_trsase/Diguanyl_cyclase"/>
</dbReference>
<dbReference type="Gene3D" id="3.30.450.20">
    <property type="entry name" value="PAS domain"/>
    <property type="match status" value="1"/>
</dbReference>
<dbReference type="GO" id="GO:0007165">
    <property type="term" value="P:signal transduction"/>
    <property type="evidence" value="ECO:0007669"/>
    <property type="project" value="InterPro"/>
</dbReference>
<evidence type="ECO:0000256" key="3">
    <source>
        <dbReference type="SAM" id="Phobius"/>
    </source>
</evidence>
<dbReference type="SMART" id="SM00304">
    <property type="entry name" value="HAMP"/>
    <property type="match status" value="1"/>
</dbReference>
<dbReference type="GO" id="GO:0005886">
    <property type="term" value="C:plasma membrane"/>
    <property type="evidence" value="ECO:0007669"/>
    <property type="project" value="TreeGrafter"/>
</dbReference>
<sequence length="581" mass="62854">MKLLSILSRRFSALASFRAQSALLFGGLVLVLTATLALVVYLLMARQAVSDQGQTLHTQAASTSVMLAEGLYERMREVDLLASSAALTQDGGGVIKPDGWLPVLEKMQETRPQFAWLGVTDAQGVVKVAAHGLLEGKDVSARPWFKAALKGPAAGDVHPAKLLATLLPTQVDNEPWRFIDFSAPLIDSNGTVVGVLGVHGSWRWAQDVIESLLPQGSRYEKVQVFILDKGGLVIHQPKGLTGLDKALSMPKGLAHGAAVMDWPDGGRYLTALARVPARNALTDLGWTVVVRQPPEVAIKLAVQVQKTVIAVGVVVGVLGVLMVWWLAGRLNRPLVDMARAADRIAAGDRSVHMGHHRGAAELMQVSAAVDHMTRELLQREQALVASRDELERKVRERTAELQASNAELARANTELDNLSRHDALTKLPNRRAADERLLHELARHRRSQTPLTLMVVDIDHFKAINDTHGHGVGDEVLAEVARRMSVTCRASDFVARMGGEEFLLILPDTDQRGGELLGRKVLEWVASMPVGPVPRVTISVGLVSLVPQGGMAPGPLIEAADQALYRAKNAGRNRVEVGELA</sequence>
<dbReference type="AlphaFoldDB" id="A0A426V843"/>
<dbReference type="PROSITE" id="PS50885">
    <property type="entry name" value="HAMP"/>
    <property type="match status" value="1"/>
</dbReference>